<protein>
    <submittedName>
        <fullName evidence="5">LacI family DNA-binding transcriptional regulator</fullName>
    </submittedName>
</protein>
<evidence type="ECO:0000256" key="3">
    <source>
        <dbReference type="ARBA" id="ARBA00023163"/>
    </source>
</evidence>
<dbReference type="PROSITE" id="PS50932">
    <property type="entry name" value="HTH_LACI_2"/>
    <property type="match status" value="1"/>
</dbReference>
<keyword evidence="3" id="KW-0804">Transcription</keyword>
<dbReference type="InterPro" id="IPR000843">
    <property type="entry name" value="HTH_LacI"/>
</dbReference>
<dbReference type="Pfam" id="PF13377">
    <property type="entry name" value="Peripla_BP_3"/>
    <property type="match status" value="1"/>
</dbReference>
<dbReference type="CDD" id="cd01392">
    <property type="entry name" value="HTH_LacI"/>
    <property type="match status" value="1"/>
</dbReference>
<evidence type="ECO:0000313" key="6">
    <source>
        <dbReference type="Proteomes" id="UP000526501"/>
    </source>
</evidence>
<keyword evidence="1" id="KW-0805">Transcription regulation</keyword>
<accession>A0A7X1B6L0</accession>
<dbReference type="InterPro" id="IPR028082">
    <property type="entry name" value="Peripla_BP_I"/>
</dbReference>
<dbReference type="Gene3D" id="1.10.260.40">
    <property type="entry name" value="lambda repressor-like DNA-binding domains"/>
    <property type="match status" value="1"/>
</dbReference>
<comment type="caution">
    <text evidence="5">The sequence shown here is derived from an EMBL/GenBank/DDBJ whole genome shotgun (WGS) entry which is preliminary data.</text>
</comment>
<sequence length="353" mass="39717">MAKLNQKYIADQLSLSRTTVSRCFTNHPKINPETRAKVFRLAAEIGYSYSAQRGGNNSKLSDRKKLAIIVGISEADRSKNDTKTAEALLTGISEKASIEELDFEVFHVDPVDFLPRPRARQIIKGMSCLNWKGVILIYPLKEIAVTNIMAKFPTVSVLEDYDDCEVDCIHPDQTRGISRLMERLVNLGHKRIGFLSWKYPVHTPWIERRLGAYVENLYRFGLELDTNIILNMRPEEKIPLEELAEKAAELTRNSGVTAWVCAADHQAYHLMENFRNLGISVPRDCSITGFDGLEPPHGLPQLTTIRIPFRDIGISAVSSLIRKIDHPNTSRRNVQVSGEFVIGKTSAPPPRPA</sequence>
<organism evidence="5 6">
    <name type="scientific">Pelagicoccus albus</name>
    <dbReference type="NCBI Taxonomy" id="415222"/>
    <lineage>
        <taxon>Bacteria</taxon>
        <taxon>Pseudomonadati</taxon>
        <taxon>Verrucomicrobiota</taxon>
        <taxon>Opitutia</taxon>
        <taxon>Puniceicoccales</taxon>
        <taxon>Pelagicoccaceae</taxon>
        <taxon>Pelagicoccus</taxon>
    </lineage>
</organism>
<keyword evidence="2 5" id="KW-0238">DNA-binding</keyword>
<dbReference type="RefSeq" id="WP_185660222.1">
    <property type="nucleotide sequence ID" value="NZ_CAWPOO010000012.1"/>
</dbReference>
<dbReference type="Gene3D" id="3.40.50.2300">
    <property type="match status" value="2"/>
</dbReference>
<reference evidence="5 6" key="1">
    <citation type="submission" date="2020-07" db="EMBL/GenBank/DDBJ databases">
        <authorList>
            <person name="Feng X."/>
        </authorList>
    </citation>
    <scope>NUCLEOTIDE SEQUENCE [LARGE SCALE GENOMIC DNA]</scope>
    <source>
        <strain evidence="5 6">JCM23202</strain>
    </source>
</reference>
<dbReference type="PANTHER" id="PTHR30146:SF138">
    <property type="entry name" value="TRANSCRIPTIONAL REGULATORY PROTEIN"/>
    <property type="match status" value="1"/>
</dbReference>
<dbReference type="SUPFAM" id="SSF53822">
    <property type="entry name" value="Periplasmic binding protein-like I"/>
    <property type="match status" value="1"/>
</dbReference>
<dbReference type="GO" id="GO:0000976">
    <property type="term" value="F:transcription cis-regulatory region binding"/>
    <property type="evidence" value="ECO:0007669"/>
    <property type="project" value="TreeGrafter"/>
</dbReference>
<gene>
    <name evidence="5" type="ORF">H5P27_09810</name>
</gene>
<feature type="domain" description="HTH lacI-type" evidence="4">
    <location>
        <begin position="9"/>
        <end position="58"/>
    </location>
</feature>
<evidence type="ECO:0000256" key="2">
    <source>
        <dbReference type="ARBA" id="ARBA00023125"/>
    </source>
</evidence>
<dbReference type="Proteomes" id="UP000526501">
    <property type="component" value="Unassembled WGS sequence"/>
</dbReference>
<evidence type="ECO:0000313" key="5">
    <source>
        <dbReference type="EMBL" id="MBC2606339.1"/>
    </source>
</evidence>
<name>A0A7X1B6L0_9BACT</name>
<dbReference type="InterPro" id="IPR046335">
    <property type="entry name" value="LacI/GalR-like_sensor"/>
</dbReference>
<dbReference type="InterPro" id="IPR010982">
    <property type="entry name" value="Lambda_DNA-bd_dom_sf"/>
</dbReference>
<dbReference type="SMART" id="SM00354">
    <property type="entry name" value="HTH_LACI"/>
    <property type="match status" value="1"/>
</dbReference>
<proteinExistence type="predicted"/>
<dbReference type="AlphaFoldDB" id="A0A7X1B6L0"/>
<keyword evidence="6" id="KW-1185">Reference proteome</keyword>
<dbReference type="PANTHER" id="PTHR30146">
    <property type="entry name" value="LACI-RELATED TRANSCRIPTIONAL REPRESSOR"/>
    <property type="match status" value="1"/>
</dbReference>
<dbReference type="SUPFAM" id="SSF47413">
    <property type="entry name" value="lambda repressor-like DNA-binding domains"/>
    <property type="match status" value="1"/>
</dbReference>
<evidence type="ECO:0000256" key="1">
    <source>
        <dbReference type="ARBA" id="ARBA00023015"/>
    </source>
</evidence>
<dbReference type="GO" id="GO:0003700">
    <property type="term" value="F:DNA-binding transcription factor activity"/>
    <property type="evidence" value="ECO:0007669"/>
    <property type="project" value="TreeGrafter"/>
</dbReference>
<evidence type="ECO:0000259" key="4">
    <source>
        <dbReference type="PROSITE" id="PS50932"/>
    </source>
</evidence>
<dbReference type="EMBL" id="JACHVC010000012">
    <property type="protein sequence ID" value="MBC2606339.1"/>
    <property type="molecule type" value="Genomic_DNA"/>
</dbReference>